<dbReference type="PROSITE" id="PS51746">
    <property type="entry name" value="PPM_2"/>
    <property type="match status" value="1"/>
</dbReference>
<dbReference type="RefSeq" id="WP_188748843.1">
    <property type="nucleotide sequence ID" value="NZ_BMIK01000003.1"/>
</dbReference>
<dbReference type="Pfam" id="PF13672">
    <property type="entry name" value="PP2C_2"/>
    <property type="match status" value="1"/>
</dbReference>
<reference evidence="4" key="1">
    <citation type="journal article" date="2019" name="Int. J. Syst. Evol. Microbiol.">
        <title>The Global Catalogue of Microorganisms (GCM) 10K type strain sequencing project: providing services to taxonomists for standard genome sequencing and annotation.</title>
        <authorList>
            <consortium name="The Broad Institute Genomics Platform"/>
            <consortium name="The Broad Institute Genome Sequencing Center for Infectious Disease"/>
            <person name="Wu L."/>
            <person name="Ma J."/>
        </authorList>
    </citation>
    <scope>NUCLEOTIDE SEQUENCE [LARGE SCALE GENOMIC DNA]</scope>
    <source>
        <strain evidence="4">CGMCC 1.15342</strain>
    </source>
</reference>
<dbReference type="Gene3D" id="3.60.40.10">
    <property type="entry name" value="PPM-type phosphatase domain"/>
    <property type="match status" value="1"/>
</dbReference>
<feature type="compositionally biased region" description="Polar residues" evidence="1">
    <location>
        <begin position="285"/>
        <end position="294"/>
    </location>
</feature>
<protein>
    <submittedName>
        <fullName evidence="3">Phosphoprotein phosphatase</fullName>
    </submittedName>
</protein>
<dbReference type="Proteomes" id="UP000597338">
    <property type="component" value="Unassembled WGS sequence"/>
</dbReference>
<organism evidence="3 4">
    <name type="scientific">Parapedobacter defluvii</name>
    <dbReference type="NCBI Taxonomy" id="2045106"/>
    <lineage>
        <taxon>Bacteria</taxon>
        <taxon>Pseudomonadati</taxon>
        <taxon>Bacteroidota</taxon>
        <taxon>Sphingobacteriia</taxon>
        <taxon>Sphingobacteriales</taxon>
        <taxon>Sphingobacteriaceae</taxon>
        <taxon>Parapedobacter</taxon>
    </lineage>
</organism>
<dbReference type="PANTHER" id="PTHR13832">
    <property type="entry name" value="PROTEIN PHOSPHATASE 2C"/>
    <property type="match status" value="1"/>
</dbReference>
<feature type="compositionally biased region" description="Basic and acidic residues" evidence="1">
    <location>
        <begin position="272"/>
        <end position="284"/>
    </location>
</feature>
<dbReference type="InterPro" id="IPR001932">
    <property type="entry name" value="PPM-type_phosphatase-like_dom"/>
</dbReference>
<dbReference type="NCBIfam" id="NF033484">
    <property type="entry name" value="Stp1_PP2C_phos"/>
    <property type="match status" value="1"/>
</dbReference>
<evidence type="ECO:0000259" key="2">
    <source>
        <dbReference type="PROSITE" id="PS51746"/>
    </source>
</evidence>
<evidence type="ECO:0000313" key="3">
    <source>
        <dbReference type="EMBL" id="GGC22951.1"/>
    </source>
</evidence>
<evidence type="ECO:0000313" key="4">
    <source>
        <dbReference type="Proteomes" id="UP000597338"/>
    </source>
</evidence>
<name>A0ABQ1LJ02_9SPHI</name>
<comment type="caution">
    <text evidence="3">The sequence shown here is derived from an EMBL/GenBank/DDBJ whole genome shotgun (WGS) entry which is preliminary data.</text>
</comment>
<dbReference type="SMART" id="SM00331">
    <property type="entry name" value="PP2C_SIG"/>
    <property type="match status" value="1"/>
</dbReference>
<feature type="region of interest" description="Disordered" evidence="1">
    <location>
        <begin position="270"/>
        <end position="294"/>
    </location>
</feature>
<sequence length="294" mass="32216">MAWGPWFGKRKRNPPAWVTLENTGCAGVLGIDIATDVGNVRSNNEDRAVVVYPKDGRTPEEIEIMLMLADGMGGHNSGEIASKIAVERVAQLFFGSTGRILDRLRDAFRSANAEIYQTGQAEEHKGMGTTCTALVAVADTLYVAHVGDSRAYRLHQGELTQLTVDQTYVQYLVQTGKINHDEALKHPKRNILTQALGASATITPEICCKKGCLMPGDIFLLCSDGLYEYLSDEEILTYLDEDMGSGMAQNMVDEAKRRGGHDNITVLLARVQPREQESNAKATRESPQNSTSNP</sequence>
<accession>A0ABQ1LJ02</accession>
<dbReference type="SUPFAM" id="SSF81606">
    <property type="entry name" value="PP2C-like"/>
    <property type="match status" value="1"/>
</dbReference>
<proteinExistence type="predicted"/>
<dbReference type="InterPro" id="IPR015655">
    <property type="entry name" value="PP2C"/>
</dbReference>
<feature type="domain" description="PPM-type phosphatase" evidence="2">
    <location>
        <begin position="30"/>
        <end position="271"/>
    </location>
</feature>
<keyword evidence="4" id="KW-1185">Reference proteome</keyword>
<gene>
    <name evidence="3" type="primary">pppL</name>
    <name evidence="3" type="ORF">GCM10011386_13500</name>
</gene>
<dbReference type="SMART" id="SM00332">
    <property type="entry name" value="PP2Cc"/>
    <property type="match status" value="1"/>
</dbReference>
<dbReference type="CDD" id="cd00143">
    <property type="entry name" value="PP2Cc"/>
    <property type="match status" value="1"/>
</dbReference>
<evidence type="ECO:0000256" key="1">
    <source>
        <dbReference type="SAM" id="MobiDB-lite"/>
    </source>
</evidence>
<dbReference type="EMBL" id="BMIK01000003">
    <property type="protein sequence ID" value="GGC22951.1"/>
    <property type="molecule type" value="Genomic_DNA"/>
</dbReference>
<dbReference type="InterPro" id="IPR036457">
    <property type="entry name" value="PPM-type-like_dom_sf"/>
</dbReference>
<dbReference type="PANTHER" id="PTHR13832:SF827">
    <property type="entry name" value="PROTEIN PHOSPHATASE 1L"/>
    <property type="match status" value="1"/>
</dbReference>